<organism evidence="10 11">
    <name type="scientific">Brassica napus</name>
    <name type="common">Rape</name>
    <dbReference type="NCBI Taxonomy" id="3708"/>
    <lineage>
        <taxon>Eukaryota</taxon>
        <taxon>Viridiplantae</taxon>
        <taxon>Streptophyta</taxon>
        <taxon>Embryophyta</taxon>
        <taxon>Tracheophyta</taxon>
        <taxon>Spermatophyta</taxon>
        <taxon>Magnoliopsida</taxon>
        <taxon>eudicotyledons</taxon>
        <taxon>Gunneridae</taxon>
        <taxon>Pentapetalae</taxon>
        <taxon>rosids</taxon>
        <taxon>malvids</taxon>
        <taxon>Brassicales</taxon>
        <taxon>Brassicaceae</taxon>
        <taxon>Brassiceae</taxon>
        <taxon>Brassica</taxon>
    </lineage>
</organism>
<keyword evidence="2" id="KW-0677">Repeat</keyword>
<evidence type="ECO:0000256" key="7">
    <source>
        <dbReference type="PROSITE-ProRule" id="PRU00042"/>
    </source>
</evidence>
<comment type="caution">
    <text evidence="10">The sequence shown here is derived from an EMBL/GenBank/DDBJ whole genome shotgun (WGS) entry which is preliminary data.</text>
</comment>
<dbReference type="Gene3D" id="3.30.160.60">
    <property type="entry name" value="Classic Zinc Finger"/>
    <property type="match status" value="3"/>
</dbReference>
<name>A0ABQ8AA07_BRANA</name>
<keyword evidence="3 7" id="KW-0863">Zinc-finger</keyword>
<accession>A0ABQ8AA07</accession>
<dbReference type="InterPro" id="IPR044653">
    <property type="entry name" value="AZF1/2/3-like"/>
</dbReference>
<dbReference type="PANTHER" id="PTHR45988:SF35">
    <property type="entry name" value="C2H2-TYPE DOMAIN-CONTAINING PROTEIN"/>
    <property type="match status" value="1"/>
</dbReference>
<evidence type="ECO:0000313" key="10">
    <source>
        <dbReference type="EMBL" id="KAH0888910.1"/>
    </source>
</evidence>
<feature type="domain" description="C2H2-type" evidence="9">
    <location>
        <begin position="104"/>
        <end position="126"/>
    </location>
</feature>
<keyword evidence="1" id="KW-0479">Metal-binding</keyword>
<dbReference type="SUPFAM" id="SSF57667">
    <property type="entry name" value="beta-beta-alpha zinc fingers"/>
    <property type="match status" value="2"/>
</dbReference>
<dbReference type="PROSITE" id="PS50157">
    <property type="entry name" value="ZINC_FINGER_C2H2_2"/>
    <property type="match status" value="4"/>
</dbReference>
<dbReference type="Pfam" id="PF13912">
    <property type="entry name" value="zf-C2H2_6"/>
    <property type="match status" value="4"/>
</dbReference>
<keyword evidence="4" id="KW-0862">Zinc</keyword>
<dbReference type="InterPro" id="IPR036236">
    <property type="entry name" value="Znf_C2H2_sf"/>
</dbReference>
<dbReference type="Proteomes" id="UP000824890">
    <property type="component" value="Unassembled WGS sequence"/>
</dbReference>
<proteinExistence type="predicted"/>
<protein>
    <recommendedName>
        <fullName evidence="9">C2H2-type domain-containing protein</fullName>
    </recommendedName>
</protein>
<feature type="region of interest" description="Disordered" evidence="8">
    <location>
        <begin position="345"/>
        <end position="376"/>
    </location>
</feature>
<feature type="domain" description="C2H2-type" evidence="9">
    <location>
        <begin position="69"/>
        <end position="96"/>
    </location>
</feature>
<evidence type="ECO:0000259" key="9">
    <source>
        <dbReference type="PROSITE" id="PS50157"/>
    </source>
</evidence>
<dbReference type="PANTHER" id="PTHR45988">
    <property type="entry name" value="C2H2 TYPE ZINC FINGER TRANSCRIPTION FACTOR FAMILY-RELATED"/>
    <property type="match status" value="1"/>
</dbReference>
<keyword evidence="5" id="KW-0805">Transcription regulation</keyword>
<keyword evidence="6" id="KW-0804">Transcription</keyword>
<evidence type="ECO:0000256" key="5">
    <source>
        <dbReference type="ARBA" id="ARBA00023015"/>
    </source>
</evidence>
<evidence type="ECO:0000256" key="1">
    <source>
        <dbReference type="ARBA" id="ARBA00022723"/>
    </source>
</evidence>
<feature type="compositionally biased region" description="Low complexity" evidence="8">
    <location>
        <begin position="361"/>
        <end position="371"/>
    </location>
</feature>
<evidence type="ECO:0000256" key="2">
    <source>
        <dbReference type="ARBA" id="ARBA00022737"/>
    </source>
</evidence>
<dbReference type="PROSITE" id="PS00028">
    <property type="entry name" value="ZINC_FINGER_C2H2_1"/>
    <property type="match status" value="4"/>
</dbReference>
<feature type="compositionally biased region" description="Basic and acidic residues" evidence="8">
    <location>
        <begin position="153"/>
        <end position="165"/>
    </location>
</feature>
<evidence type="ECO:0000256" key="6">
    <source>
        <dbReference type="ARBA" id="ARBA00023163"/>
    </source>
</evidence>
<feature type="region of interest" description="Disordered" evidence="8">
    <location>
        <begin position="131"/>
        <end position="181"/>
    </location>
</feature>
<evidence type="ECO:0000256" key="8">
    <source>
        <dbReference type="SAM" id="MobiDB-lite"/>
    </source>
</evidence>
<evidence type="ECO:0000256" key="4">
    <source>
        <dbReference type="ARBA" id="ARBA00022833"/>
    </source>
</evidence>
<evidence type="ECO:0000313" key="11">
    <source>
        <dbReference type="Proteomes" id="UP000824890"/>
    </source>
</evidence>
<feature type="region of interest" description="Disordered" evidence="8">
    <location>
        <begin position="21"/>
        <end position="66"/>
    </location>
</feature>
<keyword evidence="11" id="KW-1185">Reference proteome</keyword>
<feature type="domain" description="C2H2-type" evidence="9">
    <location>
        <begin position="261"/>
        <end position="288"/>
    </location>
</feature>
<feature type="domain" description="C2H2-type" evidence="9">
    <location>
        <begin position="330"/>
        <end position="352"/>
    </location>
</feature>
<reference evidence="10 11" key="1">
    <citation type="submission" date="2021-05" db="EMBL/GenBank/DDBJ databases">
        <title>Genome Assembly of Synthetic Allotetraploid Brassica napus Reveals Homoeologous Exchanges between Subgenomes.</title>
        <authorList>
            <person name="Davis J.T."/>
        </authorList>
    </citation>
    <scope>NUCLEOTIDE SEQUENCE [LARGE SCALE GENOMIC DNA]</scope>
    <source>
        <strain evidence="11">cv. Da-Ae</strain>
        <tissue evidence="10">Seedling</tissue>
    </source>
</reference>
<gene>
    <name evidence="10" type="ORF">HID58_051339</name>
</gene>
<dbReference type="EMBL" id="JAGKQM010000013">
    <property type="protein sequence ID" value="KAH0888910.1"/>
    <property type="molecule type" value="Genomic_DNA"/>
</dbReference>
<sequence>MEQCYKDDCGSSLGFIVEKRKDIEKDQAEDDEKEPKSISLREEEEEDNDDRANSIDLEGDVEEEEEKKHMCSECGKQFMSGKALGGHKRIHVLENQNKSGESEIDCSVCHKKFTSRKALYGHMRFHPDRAWKGVLPPSPPHPLGNSSSSTLSTDDHHVGEFTSSDHDDDDDGYDNIDAKDQIDESDNIDAKDLMLLATTAEAVNLDVVETCDSHSAEDMKKKKRRLPEIEKVSSSSTHDHHHQLGDVAAAAEEGGGAREKHVCVTCNKSFTSYQALGGHRASHNKAKILENHHARANREASLLGTEAMITGLASAQASNTSLSRSNNGDHVCDICHKSFPTGQALGGHKRRHWTGPVSSEAATADPTAPAAGSSHQVTETVQEVKKFEFDLNELPPNEEVRASLMRNLRRPRRMMLRKISGLRYVLPDTTLGFLTLKSAMPFVNIVSFTVENKPTNLTKPLNRDNRRVFICIVGDGGEDKALQLNGSELSGWNLAVKVVSTTRPSTELTPKQLALIEET</sequence>
<evidence type="ECO:0000256" key="3">
    <source>
        <dbReference type="ARBA" id="ARBA00022771"/>
    </source>
</evidence>
<dbReference type="SMART" id="SM00355">
    <property type="entry name" value="ZnF_C2H2"/>
    <property type="match status" value="4"/>
</dbReference>
<dbReference type="InterPro" id="IPR013087">
    <property type="entry name" value="Znf_C2H2_type"/>
</dbReference>